<dbReference type="CDD" id="cd00030">
    <property type="entry name" value="C2"/>
    <property type="match status" value="3"/>
</dbReference>
<dbReference type="OrthoDB" id="73101at2759"/>
<feature type="domain" description="C2" evidence="3">
    <location>
        <begin position="1"/>
        <end position="92"/>
    </location>
</feature>
<dbReference type="InterPro" id="IPR018247">
    <property type="entry name" value="EF_Hand_1_Ca_BS"/>
</dbReference>
<feature type="region of interest" description="Disordered" evidence="2">
    <location>
        <begin position="1346"/>
        <end position="1370"/>
    </location>
</feature>
<dbReference type="InterPro" id="IPR002048">
    <property type="entry name" value="EF_hand_dom"/>
</dbReference>
<dbReference type="SUPFAM" id="SSF47473">
    <property type="entry name" value="EF-hand"/>
    <property type="match status" value="1"/>
</dbReference>
<dbReference type="STRING" id="112090.W4FN93"/>
<dbReference type="CDD" id="cd19757">
    <property type="entry name" value="Bbox1"/>
    <property type="match status" value="1"/>
</dbReference>
<proteinExistence type="predicted"/>
<accession>W4FN93</accession>
<dbReference type="PANTHER" id="PTHR47052">
    <property type="entry name" value="CONSERVED SERINE PROLINE-RICH PROTEIN (AFU_ORTHOLOGUE AFUA_2G01790)"/>
    <property type="match status" value="1"/>
</dbReference>
<dbReference type="Pfam" id="PF00168">
    <property type="entry name" value="C2"/>
    <property type="match status" value="3"/>
</dbReference>
<feature type="non-terminal residue" evidence="5">
    <location>
        <position position="1"/>
    </location>
</feature>
<feature type="compositionally biased region" description="Basic residues" evidence="2">
    <location>
        <begin position="1346"/>
        <end position="1358"/>
    </location>
</feature>
<feature type="region of interest" description="Disordered" evidence="2">
    <location>
        <begin position="937"/>
        <end position="996"/>
    </location>
</feature>
<dbReference type="InterPro" id="IPR035892">
    <property type="entry name" value="C2_domain_sf"/>
</dbReference>
<evidence type="ECO:0000259" key="3">
    <source>
        <dbReference type="PROSITE" id="PS50004"/>
    </source>
</evidence>
<dbReference type="GeneID" id="20817569"/>
<dbReference type="RefSeq" id="XP_009842027.1">
    <property type="nucleotide sequence ID" value="XM_009843725.1"/>
</dbReference>
<feature type="compositionally biased region" description="Polar residues" evidence="2">
    <location>
        <begin position="1237"/>
        <end position="1250"/>
    </location>
</feature>
<dbReference type="Gene3D" id="2.60.40.150">
    <property type="entry name" value="C2 domain"/>
    <property type="match status" value="3"/>
</dbReference>
<name>W4FN93_APHAT</name>
<dbReference type="PROSITE" id="PS50222">
    <property type="entry name" value="EF_HAND_2"/>
    <property type="match status" value="1"/>
</dbReference>
<feature type="region of interest" description="Disordered" evidence="2">
    <location>
        <begin position="1162"/>
        <end position="1181"/>
    </location>
</feature>
<evidence type="ECO:0000256" key="1">
    <source>
        <dbReference type="ARBA" id="ARBA00022837"/>
    </source>
</evidence>
<dbReference type="InterPro" id="IPR052981">
    <property type="entry name" value="Ingression_C2_domain"/>
</dbReference>
<evidence type="ECO:0000256" key="2">
    <source>
        <dbReference type="SAM" id="MobiDB-lite"/>
    </source>
</evidence>
<dbReference type="VEuPathDB" id="FungiDB:H257_15573"/>
<keyword evidence="1" id="KW-0106">Calcium</keyword>
<organism evidence="5">
    <name type="scientific">Aphanomyces astaci</name>
    <name type="common">Crayfish plague agent</name>
    <dbReference type="NCBI Taxonomy" id="112090"/>
    <lineage>
        <taxon>Eukaryota</taxon>
        <taxon>Sar</taxon>
        <taxon>Stramenopiles</taxon>
        <taxon>Oomycota</taxon>
        <taxon>Saprolegniomycetes</taxon>
        <taxon>Saprolegniales</taxon>
        <taxon>Verrucalvaceae</taxon>
        <taxon>Aphanomyces</taxon>
    </lineage>
</organism>
<evidence type="ECO:0000259" key="4">
    <source>
        <dbReference type="PROSITE" id="PS50222"/>
    </source>
</evidence>
<feature type="compositionally biased region" description="Low complexity" evidence="2">
    <location>
        <begin position="1220"/>
        <end position="1231"/>
    </location>
</feature>
<feature type="region of interest" description="Disordered" evidence="2">
    <location>
        <begin position="1217"/>
        <end position="1256"/>
    </location>
</feature>
<dbReference type="InterPro" id="IPR000008">
    <property type="entry name" value="C2_dom"/>
</dbReference>
<feature type="compositionally biased region" description="Pro residues" evidence="2">
    <location>
        <begin position="979"/>
        <end position="991"/>
    </location>
</feature>
<dbReference type="PROSITE" id="PS50004">
    <property type="entry name" value="C2"/>
    <property type="match status" value="3"/>
</dbReference>
<dbReference type="GO" id="GO:0005509">
    <property type="term" value="F:calcium ion binding"/>
    <property type="evidence" value="ECO:0007669"/>
    <property type="project" value="InterPro"/>
</dbReference>
<protein>
    <submittedName>
        <fullName evidence="5">Uncharacterized protein</fullName>
    </submittedName>
</protein>
<sequence length="1370" mass="150428">AGKDLFDAQTFGKQDPFCKVTIGDKTFQTRVHDNGGRNPKWDEAFVFRLTDPHLDQLTIHIEDSNTVSNSSIGTCQLPVSIWSGGRSVEQWYPVNHGGKQRGEILLAVQLVEVSATGGAAVPLALASGKGKAFELSIRVKAGKDLFDAQTFGKQDPFCKVTIGDKTFQTRVHDNGGRNPKWDEAFVFRLTDPHLDQLTIHIEDSNTVSNSSIGTCQLPVSIWSGGRSVEQWYPVNHGGKQRGEILLAVQLVEVSATGGAAVPLALASGKGKAFELSIRVKAGKDLFDAQTFGKQDPFCKVTIGDKTFQTRVHDNGGRNPKWDEAFVFRLTDPHLDQLTIHIEDSNTVSNSSIGTCQLPVSIWSGGRSVEQWYPVNHGGKQRGEILLAVQLMEGLKVMAKNVDGSPTDCFDKLHRGCVDKNLRTAQRCGIDMDVVFERADKDKDGMLSGAEFLGALESFECFTASEKEQIRQSLTKRDKSISLGDLRGLYESAIESEWKNIFHHPVEGNSKAKAQVIAKVENSTKPRVIKTSQKTKTTKVPATTAPKDVVCMMTEEQLDRLIDAIPQFKGPSKSNKAEVVKVAATQAEPRKPVALYKPSKVKDLVTEAPPKSKTTFIREAIPLALQAMTETMQMSLQRGGDENHSGIWLTSEELDGVVDAFLATTSTFESAAASLVAVPPLDACEQLLTTLATCHLCLTDGSEFWCCNCSTALCAQCLHDVCCKQLHHHVEVYVPVSNLSTPAVTSNAMRPRGDKPRKLAEKQLELAFVPLAAGPALQAQLTTTHLAGCDSKTLKQFCMLLLKQIEMQPMCKVILGFLDRTCITQWSPDDLRCFLDVIHVPSAVLAEQNVTGDHFLRLSVPALHDTYGIVGSFPLHRCLFYRSLLSFVDQWIRSHPPVKPVQRVAATAVVVAPVKPKPKKKLKPTAFVWGPPPDDVVPINQTSRLTTSSRVKLNHTATNTNNPARASDQNLLGRHSNEPINPPRPSKPPAQTKPPTVVLPSALSPVKKLHSSVDEDLVHLMQYEMNDVRTINAATPATSAVSSLAPRKPVPSQQSMLHLQQTMTDLVQRLEVAQSLPTSDDSVLTRIDVANTLVQRLLHMAPQELESKHLVESLDALVREIEGKLQRLPRHTTSRNRKASAMAPVQLRETKYMNKWTFQMPEPAAPPVSTATAPGPSDYDTDSHRAFPMHQPTKQPHVSQKPMSDATRVQTMLSDLGFDMTNTTTTPSTRTNKSTRKATVTTASHEQTSLDESPPPFDIDEFVADETGGPANVQRHDHAASRLYSTSFLDDPVAPQNIGHSTWQRLRRKQAAPMESVHVSDAMAEMYDGAKVVVPSMVKVKPPKSVKAVKTKTTPRAKTVRVADDVPQEMQ</sequence>
<feature type="domain" description="EF-hand" evidence="4">
    <location>
        <begin position="426"/>
        <end position="461"/>
    </location>
</feature>
<reference evidence="5" key="1">
    <citation type="submission" date="2013-12" db="EMBL/GenBank/DDBJ databases">
        <title>The Genome Sequence of Aphanomyces astaci APO3.</title>
        <authorList>
            <consortium name="The Broad Institute Genomics Platform"/>
            <person name="Russ C."/>
            <person name="Tyler B."/>
            <person name="van West P."/>
            <person name="Dieguez-Uribeondo J."/>
            <person name="Young S.K."/>
            <person name="Zeng Q."/>
            <person name="Gargeya S."/>
            <person name="Fitzgerald M."/>
            <person name="Abouelleil A."/>
            <person name="Alvarado L."/>
            <person name="Chapman S.B."/>
            <person name="Gainer-Dewar J."/>
            <person name="Goldberg J."/>
            <person name="Griggs A."/>
            <person name="Gujja S."/>
            <person name="Hansen M."/>
            <person name="Howarth C."/>
            <person name="Imamovic A."/>
            <person name="Ireland A."/>
            <person name="Larimer J."/>
            <person name="McCowan C."/>
            <person name="Murphy C."/>
            <person name="Pearson M."/>
            <person name="Poon T.W."/>
            <person name="Priest M."/>
            <person name="Roberts A."/>
            <person name="Saif S."/>
            <person name="Shea T."/>
            <person name="Sykes S."/>
            <person name="Wortman J."/>
            <person name="Nusbaum C."/>
            <person name="Birren B."/>
        </authorList>
    </citation>
    <scope>NUCLEOTIDE SEQUENCE [LARGE SCALE GENOMIC DNA]</scope>
    <source>
        <strain evidence="5">APO3</strain>
    </source>
</reference>
<dbReference type="SMART" id="SM00239">
    <property type="entry name" value="C2"/>
    <property type="match status" value="3"/>
</dbReference>
<feature type="domain" description="C2" evidence="3">
    <location>
        <begin position="255"/>
        <end position="372"/>
    </location>
</feature>
<gene>
    <name evidence="5" type="ORF">H257_15573</name>
</gene>
<dbReference type="PANTHER" id="PTHR47052:SF3">
    <property type="entry name" value="INGRESSION PROTEIN 1"/>
    <property type="match status" value="1"/>
</dbReference>
<feature type="compositionally biased region" description="Low complexity" evidence="2">
    <location>
        <begin position="1166"/>
        <end position="1176"/>
    </location>
</feature>
<feature type="domain" description="C2" evidence="3">
    <location>
        <begin position="115"/>
        <end position="232"/>
    </location>
</feature>
<feature type="compositionally biased region" description="Polar residues" evidence="2">
    <location>
        <begin position="938"/>
        <end position="969"/>
    </location>
</feature>
<evidence type="ECO:0000313" key="5">
    <source>
        <dbReference type="EMBL" id="ETV68401.1"/>
    </source>
</evidence>
<dbReference type="PROSITE" id="PS00018">
    <property type="entry name" value="EF_HAND_1"/>
    <property type="match status" value="1"/>
</dbReference>
<dbReference type="InterPro" id="IPR011992">
    <property type="entry name" value="EF-hand-dom_pair"/>
</dbReference>
<dbReference type="EMBL" id="KI913185">
    <property type="protein sequence ID" value="ETV68401.1"/>
    <property type="molecule type" value="Genomic_DNA"/>
</dbReference>
<dbReference type="SUPFAM" id="SSF49562">
    <property type="entry name" value="C2 domain (Calcium/lipid-binding domain, CaLB)"/>
    <property type="match status" value="3"/>
</dbReference>